<evidence type="ECO:0000313" key="2">
    <source>
        <dbReference type="Proteomes" id="UP001164539"/>
    </source>
</evidence>
<dbReference type="EMBL" id="CM051406">
    <property type="protein sequence ID" value="KAJ4702967.1"/>
    <property type="molecule type" value="Genomic_DNA"/>
</dbReference>
<proteinExistence type="predicted"/>
<comment type="caution">
    <text evidence="1">The sequence shown here is derived from an EMBL/GenBank/DDBJ whole genome shotgun (WGS) entry which is preliminary data.</text>
</comment>
<sequence>MTSSVHDMSDNSEAEEQQKHSELRIQSSSPVTGMTHPSITTPNVQYAASQVGAGHAMIVLVSVSDTKKMLKWQGVDDCMSSFALVMMCRVVLE</sequence>
<evidence type="ECO:0000313" key="1">
    <source>
        <dbReference type="EMBL" id="KAJ4702967.1"/>
    </source>
</evidence>
<keyword evidence="2" id="KW-1185">Reference proteome</keyword>
<protein>
    <submittedName>
        <fullName evidence="1">Nuclear transcription factor Y subunit A-7 like</fullName>
    </submittedName>
</protein>
<organism evidence="1 2">
    <name type="scientific">Melia azedarach</name>
    <name type="common">Chinaberry tree</name>
    <dbReference type="NCBI Taxonomy" id="155640"/>
    <lineage>
        <taxon>Eukaryota</taxon>
        <taxon>Viridiplantae</taxon>
        <taxon>Streptophyta</taxon>
        <taxon>Embryophyta</taxon>
        <taxon>Tracheophyta</taxon>
        <taxon>Spermatophyta</taxon>
        <taxon>Magnoliopsida</taxon>
        <taxon>eudicotyledons</taxon>
        <taxon>Gunneridae</taxon>
        <taxon>Pentapetalae</taxon>
        <taxon>rosids</taxon>
        <taxon>malvids</taxon>
        <taxon>Sapindales</taxon>
        <taxon>Meliaceae</taxon>
        <taxon>Melia</taxon>
    </lineage>
</organism>
<gene>
    <name evidence="1" type="ORF">OWV82_022943</name>
</gene>
<reference evidence="1 2" key="1">
    <citation type="journal article" date="2023" name="Science">
        <title>Complex scaffold remodeling in plant triterpene biosynthesis.</title>
        <authorList>
            <person name="De La Pena R."/>
            <person name="Hodgson H."/>
            <person name="Liu J.C."/>
            <person name="Stephenson M.J."/>
            <person name="Martin A.C."/>
            <person name="Owen C."/>
            <person name="Harkess A."/>
            <person name="Leebens-Mack J."/>
            <person name="Jimenez L.E."/>
            <person name="Osbourn A."/>
            <person name="Sattely E.S."/>
        </authorList>
    </citation>
    <scope>NUCLEOTIDE SEQUENCE [LARGE SCALE GENOMIC DNA]</scope>
    <source>
        <strain evidence="2">cv. JPN11</strain>
        <tissue evidence="1">Leaf</tissue>
    </source>
</reference>
<dbReference type="Proteomes" id="UP001164539">
    <property type="component" value="Chromosome 13"/>
</dbReference>
<accession>A0ACC1WV71</accession>
<name>A0ACC1WV71_MELAZ</name>